<dbReference type="OrthoDB" id="3511049at2759"/>
<dbReference type="EMBL" id="JFFI01002124">
    <property type="protein sequence ID" value="KXH42500.1"/>
    <property type="molecule type" value="Genomic_DNA"/>
</dbReference>
<feature type="region of interest" description="Disordered" evidence="1">
    <location>
        <begin position="50"/>
        <end position="161"/>
    </location>
</feature>
<feature type="compositionally biased region" description="Low complexity" evidence="1">
    <location>
        <begin position="85"/>
        <end position="96"/>
    </location>
</feature>
<feature type="domain" description="Bacteriophage T5 Orf172 DNA-binding" evidence="2">
    <location>
        <begin position="194"/>
        <end position="283"/>
    </location>
</feature>
<feature type="region of interest" description="Disordered" evidence="1">
    <location>
        <begin position="423"/>
        <end position="518"/>
    </location>
</feature>
<evidence type="ECO:0000313" key="4">
    <source>
        <dbReference type="Proteomes" id="UP000070121"/>
    </source>
</evidence>
<dbReference type="Proteomes" id="UP000070121">
    <property type="component" value="Unassembled WGS sequence"/>
</dbReference>
<sequence>MQNSTPLKVSKCRARPVKAAQPSTASSPLAPAVTGLTPDQLLRRASFNFISGDQSAGPSWSPASNVRDESEVDTPSKKSGPRNRSTSATSLTSAKSPKPERSDSLEHTFGDLSDMTQARPSFHISHTLPNLLSETERRDPRPIMQDRSVSEPPSTQAKKVNGPQIDRKLESMIKAGPKTKSLGSLYVYVTKTHECSRHLLKIGATKHLPEKRGKGIQYQCKHPEFFEHQKATAPEFSWNNFAEKLVHAELTNFRRLWTCSCGTKHREYFDVSDEIALEVWSRWRDFCAQEPWDSQGRLLPMWEHRLRHRVRFNDTKRDFDHAELARHWRTCVLPSSLELFVNDTRVLWNHIYPSRWPFAAVAEALTMVFIWPTSFWTSVWWKVVFMLAVLELCCLDGMYMKESVSRLLSGSLQRFKLWQLSDSSEHRPNQDAKEPSPVVSSEQHARTGLPADTDTEMMEDVPNHEDHNIVNEEGNEFDSDSSSDDEAENMDEDAPLGQSPQTTSTNSTPSGTKAKRVR</sequence>
<dbReference type="STRING" id="1209931.A0A135T2Y5"/>
<dbReference type="SMART" id="SM00974">
    <property type="entry name" value="T5orf172"/>
    <property type="match status" value="1"/>
</dbReference>
<reference evidence="3 4" key="1">
    <citation type="submission" date="2014-02" db="EMBL/GenBank/DDBJ databases">
        <title>The genome sequence of Colletotrichum salicis CBS 607.94.</title>
        <authorList>
            <person name="Baroncelli R."/>
            <person name="Thon M.R."/>
        </authorList>
    </citation>
    <scope>NUCLEOTIDE SEQUENCE [LARGE SCALE GENOMIC DNA]</scope>
    <source>
        <strain evidence="3 4">CBS 607.94</strain>
    </source>
</reference>
<dbReference type="Pfam" id="PF10544">
    <property type="entry name" value="T5orf172"/>
    <property type="match status" value="1"/>
</dbReference>
<accession>A0A135T2Y5</accession>
<feature type="compositionally biased region" description="Basic and acidic residues" evidence="1">
    <location>
        <begin position="97"/>
        <end position="109"/>
    </location>
</feature>
<feature type="compositionally biased region" description="Low complexity" evidence="1">
    <location>
        <begin position="497"/>
        <end position="512"/>
    </location>
</feature>
<gene>
    <name evidence="3" type="ORF">CSAL01_12771</name>
</gene>
<keyword evidence="4" id="KW-1185">Reference proteome</keyword>
<proteinExistence type="predicted"/>
<protein>
    <recommendedName>
        <fullName evidence="2">Bacteriophage T5 Orf172 DNA-binding domain-containing protein</fullName>
    </recommendedName>
</protein>
<evidence type="ECO:0000259" key="2">
    <source>
        <dbReference type="SMART" id="SM00974"/>
    </source>
</evidence>
<comment type="caution">
    <text evidence="3">The sequence shown here is derived from an EMBL/GenBank/DDBJ whole genome shotgun (WGS) entry which is preliminary data.</text>
</comment>
<feature type="compositionally biased region" description="Acidic residues" evidence="1">
    <location>
        <begin position="473"/>
        <end position="494"/>
    </location>
</feature>
<feature type="region of interest" description="Disordered" evidence="1">
    <location>
        <begin position="1"/>
        <end position="34"/>
    </location>
</feature>
<feature type="compositionally biased region" description="Polar residues" evidence="1">
    <location>
        <begin position="50"/>
        <end position="64"/>
    </location>
</feature>
<evidence type="ECO:0000313" key="3">
    <source>
        <dbReference type="EMBL" id="KXH42500.1"/>
    </source>
</evidence>
<evidence type="ECO:0000256" key="1">
    <source>
        <dbReference type="SAM" id="MobiDB-lite"/>
    </source>
</evidence>
<dbReference type="AlphaFoldDB" id="A0A135T2Y5"/>
<feature type="compositionally biased region" description="Basic and acidic residues" evidence="1">
    <location>
        <begin position="423"/>
        <end position="434"/>
    </location>
</feature>
<feature type="compositionally biased region" description="Basic and acidic residues" evidence="1">
    <location>
        <begin position="461"/>
        <end position="470"/>
    </location>
</feature>
<name>A0A135T2Y5_9PEZI</name>
<dbReference type="InterPro" id="IPR018306">
    <property type="entry name" value="Phage_T5_Orf172_DNA-bd"/>
</dbReference>
<organism evidence="3 4">
    <name type="scientific">Colletotrichum salicis</name>
    <dbReference type="NCBI Taxonomy" id="1209931"/>
    <lineage>
        <taxon>Eukaryota</taxon>
        <taxon>Fungi</taxon>
        <taxon>Dikarya</taxon>
        <taxon>Ascomycota</taxon>
        <taxon>Pezizomycotina</taxon>
        <taxon>Sordariomycetes</taxon>
        <taxon>Hypocreomycetidae</taxon>
        <taxon>Glomerellales</taxon>
        <taxon>Glomerellaceae</taxon>
        <taxon>Colletotrichum</taxon>
        <taxon>Colletotrichum acutatum species complex</taxon>
    </lineage>
</organism>